<dbReference type="SMART" id="SM00388">
    <property type="entry name" value="HisKA"/>
    <property type="match status" value="1"/>
</dbReference>
<dbReference type="InterPro" id="IPR013656">
    <property type="entry name" value="PAS_4"/>
</dbReference>
<dbReference type="PROSITE" id="PS50109">
    <property type="entry name" value="HIS_KIN"/>
    <property type="match status" value="1"/>
</dbReference>
<keyword evidence="5" id="KW-0547">Nucleotide-binding</keyword>
<feature type="domain" description="Histidine kinase" evidence="10">
    <location>
        <begin position="668"/>
        <end position="891"/>
    </location>
</feature>
<dbReference type="SMART" id="SM00387">
    <property type="entry name" value="HATPase_c"/>
    <property type="match status" value="1"/>
</dbReference>
<keyword evidence="6 14" id="KW-0418">Kinase</keyword>
<dbReference type="Proteomes" id="UP000035760">
    <property type="component" value="Unassembled WGS sequence"/>
</dbReference>
<evidence type="ECO:0000259" key="11">
    <source>
        <dbReference type="PROSITE" id="PS50110"/>
    </source>
</evidence>
<dbReference type="InterPro" id="IPR005467">
    <property type="entry name" value="His_kinase_dom"/>
</dbReference>
<dbReference type="PROSITE" id="PS50112">
    <property type="entry name" value="PAS"/>
    <property type="match status" value="2"/>
</dbReference>
<dbReference type="Gene3D" id="3.30.565.10">
    <property type="entry name" value="Histidine kinase-like ATPase, C-terminal domain"/>
    <property type="match status" value="1"/>
</dbReference>
<evidence type="ECO:0000313" key="14">
    <source>
        <dbReference type="EMBL" id="CDI01407.1"/>
    </source>
</evidence>
<feature type="modified residue" description="4-aspartylphosphate" evidence="9">
    <location>
        <position position="964"/>
    </location>
</feature>
<protein>
    <recommendedName>
        <fullName evidence="2">histidine kinase</fullName>
        <ecNumber evidence="2">2.7.13.3</ecNumber>
    </recommendedName>
</protein>
<comment type="caution">
    <text evidence="14">The sequence shown here is derived from an EMBL/GenBank/DDBJ whole genome shotgun (WGS) entry which is preliminary data.</text>
</comment>
<dbReference type="NCBIfam" id="TIGR00229">
    <property type="entry name" value="sensory_box"/>
    <property type="match status" value="5"/>
</dbReference>
<keyword evidence="3 9" id="KW-0597">Phosphoprotein</keyword>
<dbReference type="GO" id="GO:0006355">
    <property type="term" value="P:regulation of DNA-templated transcription"/>
    <property type="evidence" value="ECO:0007669"/>
    <property type="project" value="InterPro"/>
</dbReference>
<reference evidence="14" key="2">
    <citation type="submission" date="2014-03" db="EMBL/GenBank/DDBJ databases">
        <title>Candidatus Competibacter-lineage genomes retrieved from metagenomes reveal functional metabolic diversity.</title>
        <authorList>
            <person name="McIlroy S.J."/>
            <person name="Albertsen M."/>
            <person name="Andresen E.K."/>
            <person name="Saunders A.M."/>
            <person name="Kristiansen R."/>
            <person name="Stokholm-Bjerregaard M."/>
            <person name="Nielsen K.L."/>
            <person name="Nielsen P.H."/>
        </authorList>
    </citation>
    <scope>NUCLEOTIDE SEQUENCE</scope>
    <source>
        <strain evidence="14">Run_A_D11</strain>
    </source>
</reference>
<dbReference type="SUPFAM" id="SSF52172">
    <property type="entry name" value="CheY-like"/>
    <property type="match status" value="1"/>
</dbReference>
<gene>
    <name evidence="14" type="ORF">BN873_150195</name>
</gene>
<evidence type="ECO:0000259" key="13">
    <source>
        <dbReference type="PROSITE" id="PS50113"/>
    </source>
</evidence>
<dbReference type="SMART" id="SM00091">
    <property type="entry name" value="PAS"/>
    <property type="match status" value="5"/>
</dbReference>
<evidence type="ECO:0000259" key="12">
    <source>
        <dbReference type="PROSITE" id="PS50112"/>
    </source>
</evidence>
<evidence type="ECO:0000256" key="5">
    <source>
        <dbReference type="ARBA" id="ARBA00022741"/>
    </source>
</evidence>
<proteinExistence type="predicted"/>
<dbReference type="Gene3D" id="1.10.287.130">
    <property type="match status" value="1"/>
</dbReference>
<dbReference type="EC" id="2.7.13.3" evidence="2"/>
<feature type="domain" description="PAS" evidence="12">
    <location>
        <begin position="20"/>
        <end position="81"/>
    </location>
</feature>
<dbReference type="PANTHER" id="PTHR43065">
    <property type="entry name" value="SENSOR HISTIDINE KINASE"/>
    <property type="match status" value="1"/>
</dbReference>
<dbReference type="InterPro" id="IPR035965">
    <property type="entry name" value="PAS-like_dom_sf"/>
</dbReference>
<evidence type="ECO:0000256" key="3">
    <source>
        <dbReference type="ARBA" id="ARBA00022553"/>
    </source>
</evidence>
<dbReference type="CDD" id="cd00082">
    <property type="entry name" value="HisKA"/>
    <property type="match status" value="1"/>
</dbReference>
<dbReference type="InterPro" id="IPR013767">
    <property type="entry name" value="PAS_fold"/>
</dbReference>
<dbReference type="Pfam" id="PF13426">
    <property type="entry name" value="PAS_9"/>
    <property type="match status" value="2"/>
</dbReference>
<organism evidence="14 15">
    <name type="scientific">Candidatus Competibacter denitrificans Run_A_D11</name>
    <dbReference type="NCBI Taxonomy" id="1400863"/>
    <lineage>
        <taxon>Bacteria</taxon>
        <taxon>Pseudomonadati</taxon>
        <taxon>Pseudomonadota</taxon>
        <taxon>Gammaproteobacteria</taxon>
        <taxon>Candidatus Competibacteraceae</taxon>
        <taxon>Candidatus Competibacter</taxon>
    </lineage>
</organism>
<dbReference type="InterPro" id="IPR001789">
    <property type="entry name" value="Sig_transdc_resp-reg_receiver"/>
</dbReference>
<keyword evidence="4 14" id="KW-0808">Transferase</keyword>
<keyword evidence="7" id="KW-0067">ATP-binding</keyword>
<reference evidence="14" key="1">
    <citation type="submission" date="2013-07" db="EMBL/GenBank/DDBJ databases">
        <authorList>
            <person name="McIlroy S."/>
        </authorList>
    </citation>
    <scope>NUCLEOTIDE SEQUENCE [LARGE SCALE GENOMIC DNA]</scope>
    <source>
        <strain evidence="14">Run_A_D11</strain>
    </source>
</reference>
<evidence type="ECO:0000256" key="4">
    <source>
        <dbReference type="ARBA" id="ARBA00022679"/>
    </source>
</evidence>
<dbReference type="PANTHER" id="PTHR43065:SF46">
    <property type="entry name" value="C4-DICARBOXYLATE TRANSPORT SENSOR PROTEIN DCTB"/>
    <property type="match status" value="1"/>
</dbReference>
<evidence type="ECO:0000313" key="15">
    <source>
        <dbReference type="Proteomes" id="UP000035760"/>
    </source>
</evidence>
<dbReference type="EMBL" id="CBTJ020000020">
    <property type="protein sequence ID" value="CDI01407.1"/>
    <property type="molecule type" value="Genomic_DNA"/>
</dbReference>
<dbReference type="GO" id="GO:0000155">
    <property type="term" value="F:phosphorelay sensor kinase activity"/>
    <property type="evidence" value="ECO:0007669"/>
    <property type="project" value="InterPro"/>
</dbReference>
<evidence type="ECO:0000256" key="7">
    <source>
        <dbReference type="ARBA" id="ARBA00022840"/>
    </source>
</evidence>
<dbReference type="InterPro" id="IPR001610">
    <property type="entry name" value="PAC"/>
</dbReference>
<dbReference type="InterPro" id="IPR000700">
    <property type="entry name" value="PAS-assoc_C"/>
</dbReference>
<dbReference type="InterPro" id="IPR011006">
    <property type="entry name" value="CheY-like_superfamily"/>
</dbReference>
<dbReference type="PRINTS" id="PR00344">
    <property type="entry name" value="BCTRLSENSOR"/>
</dbReference>
<dbReference type="SMART" id="SM00086">
    <property type="entry name" value="PAC"/>
    <property type="match status" value="5"/>
</dbReference>
<name>W6M1U3_9GAMM</name>
<dbReference type="InterPro" id="IPR036097">
    <property type="entry name" value="HisK_dim/P_sf"/>
</dbReference>
<dbReference type="InterPro" id="IPR003594">
    <property type="entry name" value="HATPase_dom"/>
</dbReference>
<dbReference type="InterPro" id="IPR000014">
    <property type="entry name" value="PAS"/>
</dbReference>
<dbReference type="PROSITE" id="PS50110">
    <property type="entry name" value="RESPONSE_REGULATORY"/>
    <property type="match status" value="1"/>
</dbReference>
<evidence type="ECO:0000256" key="9">
    <source>
        <dbReference type="PROSITE-ProRule" id="PRU00169"/>
    </source>
</evidence>
<dbReference type="Pfam" id="PF08448">
    <property type="entry name" value="PAS_4"/>
    <property type="match status" value="2"/>
</dbReference>
<dbReference type="RefSeq" id="WP_082161062.1">
    <property type="nucleotide sequence ID" value="NZ_CBTJ020000020.1"/>
</dbReference>
<sequence length="1035" mass="114029">MNRHSSADNQDGDQVLPPLTPTDFAEIVQIFDEAIIVVDSTWRVIFINESAEHLFGYYSTEIFGQDVERLFVTHSRDELRRLATVAGRSPQKKQHPATRYPVVALHRDGQEFAADLSLAPLRQAGQDYGVITLRALSEREETERQLRLKSDALDNSLTAFGIVSRQGHLIYANRTLLRLWGYDNLADMVATPVTNHCIDPNTLPKIMSAVAKRGQCSVEFTARRKDGSTFETLMAVHASPGEHGTRTYTGTAIDISERKQAKANLAAQKDLLETILQQAAEAIVVCDAQDNPILVNAAARRLALVSSREHAGSSPKFLWGKAYYPDGHSIPLQAWPLQQALRGNTTSGAEVRMVRPDGTHHDVLISAAPIRSAEQRIIGAVAIFSDISERKRVEEKLLYQLRLTQGITDSATESIFVTDAKGMVTFLNPEASRVFGFSPEEIIGQSLHETIHSRYPDGRLIPAEQCRLGRTYVTGETIRDHQDLFHRKDGTTLTMSCSSALLENKGKRLGAVFFLRDITEHRQNEKALQESAARLRAIINAVPDMLLVLDQDGRHLEILSQPQLHPYADPNRLKGRAISDIIPEVNAKEIREAIRNTLSTRQPQSFEQEMQTRKGKRSFEVRIVPLEDLTLDNPSVVLLARDITQHRLTESSLRHAQKMEAVGHLTGGLAHDFNNLLAVILGNLELLAEALTDPALTELVQRALGAVERGSTLIRRLLTFSRQQPLQPIAVNLNTLVTGISDLVKRSLGETIDVKTVLAPNLLPTLIDPSEFESALLNLVVNARDAMPNGGQLTLESSNRWIDEPASQQHLFHVQPGQYVTLVVSDTGTGMSPDVLEHAFEPFFTTKAVGQGSGLGLSMVYGLVKQSGGHIHIYSEVHQGTSIRIFLPAVTGQAAGTLATVEGKTPLHPGQGQTVLVVEDEVLVRRLAVHMLQSLGYETVEAATAATALEVLAATPRIAILFTDVVLPGGQSGVELAQKALQRRPDLIMLFTSGYTETHLAHFRGRPTGSGFLSKPYRKAELADKLHDLLLSHHR</sequence>
<keyword evidence="15" id="KW-1185">Reference proteome</keyword>
<dbReference type="Gene3D" id="3.40.50.2300">
    <property type="match status" value="1"/>
</dbReference>
<dbReference type="Pfam" id="PF00512">
    <property type="entry name" value="HisKA"/>
    <property type="match status" value="1"/>
</dbReference>
<dbReference type="InterPro" id="IPR036890">
    <property type="entry name" value="HATPase_C_sf"/>
</dbReference>
<evidence type="ECO:0000256" key="1">
    <source>
        <dbReference type="ARBA" id="ARBA00000085"/>
    </source>
</evidence>
<accession>W6M1U3</accession>
<dbReference type="Gene3D" id="3.30.450.20">
    <property type="entry name" value="PAS domain"/>
    <property type="match status" value="5"/>
</dbReference>
<dbReference type="SUPFAM" id="SSF55874">
    <property type="entry name" value="ATPase domain of HSP90 chaperone/DNA topoisomerase II/histidine kinase"/>
    <property type="match status" value="1"/>
</dbReference>
<dbReference type="CDD" id="cd16919">
    <property type="entry name" value="HATPase_CckA-like"/>
    <property type="match status" value="1"/>
</dbReference>
<dbReference type="CDD" id="cd00130">
    <property type="entry name" value="PAS"/>
    <property type="match status" value="3"/>
</dbReference>
<dbReference type="InterPro" id="IPR003661">
    <property type="entry name" value="HisK_dim/P_dom"/>
</dbReference>
<dbReference type="OrthoDB" id="1931120at2"/>
<dbReference type="STRING" id="1400863.BN873_150195"/>
<evidence type="ECO:0000256" key="2">
    <source>
        <dbReference type="ARBA" id="ARBA00012438"/>
    </source>
</evidence>
<evidence type="ECO:0000256" key="6">
    <source>
        <dbReference type="ARBA" id="ARBA00022777"/>
    </source>
</evidence>
<dbReference type="AlphaFoldDB" id="W6M1U3"/>
<dbReference type="Pfam" id="PF00072">
    <property type="entry name" value="Response_reg"/>
    <property type="match status" value="1"/>
</dbReference>
<feature type="domain" description="PAC" evidence="13">
    <location>
        <begin position="479"/>
        <end position="530"/>
    </location>
</feature>
<evidence type="ECO:0000256" key="8">
    <source>
        <dbReference type="ARBA" id="ARBA00023012"/>
    </source>
</evidence>
<dbReference type="InterPro" id="IPR004358">
    <property type="entry name" value="Sig_transdc_His_kin-like_C"/>
</dbReference>
<dbReference type="PROSITE" id="PS50113">
    <property type="entry name" value="PAC"/>
    <property type="match status" value="3"/>
</dbReference>
<dbReference type="Pfam" id="PF02518">
    <property type="entry name" value="HATPase_c"/>
    <property type="match status" value="1"/>
</dbReference>
<dbReference type="SUPFAM" id="SSF55785">
    <property type="entry name" value="PYP-like sensor domain (PAS domain)"/>
    <property type="match status" value="5"/>
</dbReference>
<keyword evidence="8" id="KW-0902">Two-component regulatory system</keyword>
<feature type="domain" description="Response regulatory" evidence="11">
    <location>
        <begin position="914"/>
        <end position="1030"/>
    </location>
</feature>
<dbReference type="SMART" id="SM00448">
    <property type="entry name" value="REC"/>
    <property type="match status" value="1"/>
</dbReference>
<feature type="domain" description="PAS" evidence="12">
    <location>
        <begin position="400"/>
        <end position="452"/>
    </location>
</feature>
<feature type="domain" description="PAC" evidence="13">
    <location>
        <begin position="216"/>
        <end position="267"/>
    </location>
</feature>
<dbReference type="GO" id="GO:0005524">
    <property type="term" value="F:ATP binding"/>
    <property type="evidence" value="ECO:0007669"/>
    <property type="project" value="UniProtKB-KW"/>
</dbReference>
<dbReference type="Pfam" id="PF00989">
    <property type="entry name" value="PAS"/>
    <property type="match status" value="1"/>
</dbReference>
<dbReference type="SUPFAM" id="SSF47384">
    <property type="entry name" value="Homodimeric domain of signal transducing histidine kinase"/>
    <property type="match status" value="1"/>
</dbReference>
<evidence type="ECO:0000259" key="10">
    <source>
        <dbReference type="PROSITE" id="PS50109"/>
    </source>
</evidence>
<feature type="domain" description="PAC" evidence="13">
    <location>
        <begin position="347"/>
        <end position="399"/>
    </location>
</feature>
<comment type="catalytic activity">
    <reaction evidence="1">
        <text>ATP + protein L-histidine = ADP + protein N-phospho-L-histidine.</text>
        <dbReference type="EC" id="2.7.13.3"/>
    </reaction>
</comment>